<evidence type="ECO:0000313" key="2">
    <source>
        <dbReference type="EMBL" id="SPD02259.1"/>
    </source>
</evidence>
<feature type="transmembrane region" description="Helical" evidence="1">
    <location>
        <begin position="6"/>
        <end position="26"/>
    </location>
</feature>
<protein>
    <recommendedName>
        <fullName evidence="3">Transmembrane protein</fullName>
    </recommendedName>
</protein>
<dbReference type="EMBL" id="OIVN01002280">
    <property type="protein sequence ID" value="SPD02259.1"/>
    <property type="molecule type" value="Genomic_DNA"/>
</dbReference>
<keyword evidence="1" id="KW-0472">Membrane</keyword>
<dbReference type="AlphaFoldDB" id="A0A2N9GS83"/>
<keyword evidence="1" id="KW-0812">Transmembrane</keyword>
<organism evidence="2">
    <name type="scientific">Fagus sylvatica</name>
    <name type="common">Beechnut</name>
    <dbReference type="NCBI Taxonomy" id="28930"/>
    <lineage>
        <taxon>Eukaryota</taxon>
        <taxon>Viridiplantae</taxon>
        <taxon>Streptophyta</taxon>
        <taxon>Embryophyta</taxon>
        <taxon>Tracheophyta</taxon>
        <taxon>Spermatophyta</taxon>
        <taxon>Magnoliopsida</taxon>
        <taxon>eudicotyledons</taxon>
        <taxon>Gunneridae</taxon>
        <taxon>Pentapetalae</taxon>
        <taxon>rosids</taxon>
        <taxon>fabids</taxon>
        <taxon>Fagales</taxon>
        <taxon>Fagaceae</taxon>
        <taxon>Fagus</taxon>
    </lineage>
</organism>
<reference evidence="2" key="1">
    <citation type="submission" date="2018-02" db="EMBL/GenBank/DDBJ databases">
        <authorList>
            <person name="Cohen D.B."/>
            <person name="Kent A.D."/>
        </authorList>
    </citation>
    <scope>NUCLEOTIDE SEQUENCE</scope>
</reference>
<evidence type="ECO:0000256" key="1">
    <source>
        <dbReference type="SAM" id="Phobius"/>
    </source>
</evidence>
<sequence length="84" mass="9399">MCLEEGDYLGSLGVLCLLSVWIRFLEWGHPRHRGIEIKGREGSDRRFLVGSGVVMGLIFVLGTMLCSIEVDTGWDVGVRWDCSL</sequence>
<evidence type="ECO:0008006" key="3">
    <source>
        <dbReference type="Google" id="ProtNLM"/>
    </source>
</evidence>
<keyword evidence="1" id="KW-1133">Transmembrane helix</keyword>
<feature type="transmembrane region" description="Helical" evidence="1">
    <location>
        <begin position="47"/>
        <end position="70"/>
    </location>
</feature>
<gene>
    <name evidence="2" type="ORF">FSB_LOCUS30141</name>
</gene>
<proteinExistence type="predicted"/>
<accession>A0A2N9GS83</accession>
<name>A0A2N9GS83_FAGSY</name>